<dbReference type="InterPro" id="IPR052523">
    <property type="entry name" value="Trichothecene_AcTrans"/>
</dbReference>
<dbReference type="PANTHER" id="PTHR42791">
    <property type="entry name" value="GNAT FAMILY ACETYLTRANSFERASE"/>
    <property type="match status" value="1"/>
</dbReference>
<dbReference type="PANTHER" id="PTHR42791:SF2">
    <property type="entry name" value="N-ACETYLTRANSFERASE DOMAIN-CONTAINING PROTEIN"/>
    <property type="match status" value="1"/>
</dbReference>
<dbReference type="CDD" id="cd04301">
    <property type="entry name" value="NAT_SF"/>
    <property type="match status" value="1"/>
</dbReference>
<dbReference type="InterPro" id="IPR000182">
    <property type="entry name" value="GNAT_dom"/>
</dbReference>
<organism evidence="2 3">
    <name type="scientific">Lachnellula occidentalis</name>
    <dbReference type="NCBI Taxonomy" id="215460"/>
    <lineage>
        <taxon>Eukaryota</taxon>
        <taxon>Fungi</taxon>
        <taxon>Dikarya</taxon>
        <taxon>Ascomycota</taxon>
        <taxon>Pezizomycotina</taxon>
        <taxon>Leotiomycetes</taxon>
        <taxon>Helotiales</taxon>
        <taxon>Lachnaceae</taxon>
        <taxon>Lachnellula</taxon>
    </lineage>
</organism>
<dbReference type="GO" id="GO:0016747">
    <property type="term" value="F:acyltransferase activity, transferring groups other than amino-acyl groups"/>
    <property type="evidence" value="ECO:0007669"/>
    <property type="project" value="InterPro"/>
</dbReference>
<feature type="domain" description="N-acetyltransferase" evidence="1">
    <location>
        <begin position="6"/>
        <end position="208"/>
    </location>
</feature>
<evidence type="ECO:0000313" key="2">
    <source>
        <dbReference type="EMBL" id="TVY40911.1"/>
    </source>
</evidence>
<proteinExistence type="predicted"/>
<dbReference type="OrthoDB" id="410198at2759"/>
<dbReference type="Proteomes" id="UP000443090">
    <property type="component" value="Unassembled WGS sequence"/>
</dbReference>
<gene>
    <name evidence="2" type="ORF">LOCC1_G006358</name>
</gene>
<sequence length="211" mass="23047">MSPPEVEIILATEQDAPHLAALTTTSFAASDAAYPLIWGSAPAGTHDAVSLAGLFSPVQKADRVTLKAVHANGKLVGLATWNMPSETVSTGGAGLPDIEGVEMGLWNEKALCFRGCYERDVDVLNDMSLSLFFVHPEYQRQGIGSLLLEWGMKKADEMKARIWIASTPQAVSTYERNGWKVVERYDVMLEKYGGRGVYSRAWMLRELPAAA</sequence>
<dbReference type="InterPro" id="IPR016181">
    <property type="entry name" value="Acyl_CoA_acyltransferase"/>
</dbReference>
<dbReference type="AlphaFoldDB" id="A0A8H8RUN0"/>
<reference evidence="2 3" key="1">
    <citation type="submission" date="2018-05" db="EMBL/GenBank/DDBJ databases">
        <title>Genome sequencing and assembly of the regulated plant pathogen Lachnellula willkommii and related sister species for the development of diagnostic species identification markers.</title>
        <authorList>
            <person name="Giroux E."/>
            <person name="Bilodeau G."/>
        </authorList>
    </citation>
    <scope>NUCLEOTIDE SEQUENCE [LARGE SCALE GENOMIC DNA]</scope>
    <source>
        <strain evidence="2 3">CBS 160.35</strain>
    </source>
</reference>
<evidence type="ECO:0000259" key="1">
    <source>
        <dbReference type="PROSITE" id="PS51186"/>
    </source>
</evidence>
<dbReference type="Gene3D" id="3.40.630.30">
    <property type="match status" value="1"/>
</dbReference>
<comment type="caution">
    <text evidence="2">The sequence shown here is derived from an EMBL/GenBank/DDBJ whole genome shotgun (WGS) entry which is preliminary data.</text>
</comment>
<dbReference type="SUPFAM" id="SSF55729">
    <property type="entry name" value="Acyl-CoA N-acyltransferases (Nat)"/>
    <property type="match status" value="1"/>
</dbReference>
<dbReference type="PROSITE" id="PS51186">
    <property type="entry name" value="GNAT"/>
    <property type="match status" value="1"/>
</dbReference>
<dbReference type="EMBL" id="QGMI01000424">
    <property type="protein sequence ID" value="TVY40911.1"/>
    <property type="molecule type" value="Genomic_DNA"/>
</dbReference>
<dbReference type="Pfam" id="PF13673">
    <property type="entry name" value="Acetyltransf_10"/>
    <property type="match status" value="1"/>
</dbReference>
<protein>
    <recommendedName>
        <fullName evidence="1">N-acetyltransferase domain-containing protein</fullName>
    </recommendedName>
</protein>
<evidence type="ECO:0000313" key="3">
    <source>
        <dbReference type="Proteomes" id="UP000443090"/>
    </source>
</evidence>
<name>A0A8H8RUN0_9HELO</name>
<accession>A0A8H8RUN0</accession>
<keyword evidence="3" id="KW-1185">Reference proteome</keyword>